<feature type="domain" description="Thioredoxin" evidence="5">
    <location>
        <begin position="97"/>
        <end position="239"/>
    </location>
</feature>
<dbReference type="GO" id="GO:0016491">
    <property type="term" value="F:oxidoreductase activity"/>
    <property type="evidence" value="ECO:0007669"/>
    <property type="project" value="InterPro"/>
</dbReference>
<keyword evidence="4" id="KW-0676">Redox-active center</keyword>
<dbReference type="GO" id="GO:0016209">
    <property type="term" value="F:antioxidant activity"/>
    <property type="evidence" value="ECO:0007669"/>
    <property type="project" value="InterPro"/>
</dbReference>
<dbReference type="InterPro" id="IPR000866">
    <property type="entry name" value="AhpC/TSA"/>
</dbReference>
<evidence type="ECO:0000256" key="1">
    <source>
        <dbReference type="ARBA" id="ARBA00004196"/>
    </source>
</evidence>
<dbReference type="RefSeq" id="WP_188417125.1">
    <property type="nucleotide sequence ID" value="NZ_BMDO01000006.1"/>
</dbReference>
<evidence type="ECO:0000256" key="4">
    <source>
        <dbReference type="ARBA" id="ARBA00023284"/>
    </source>
</evidence>
<proteinExistence type="predicted"/>
<keyword evidence="7" id="KW-1185">Reference proteome</keyword>
<accession>A0A917J9T9</accession>
<dbReference type="Proteomes" id="UP000662074">
    <property type="component" value="Unassembled WGS sequence"/>
</dbReference>
<dbReference type="InterPro" id="IPR036249">
    <property type="entry name" value="Thioredoxin-like_sf"/>
</dbReference>
<reference evidence="6" key="1">
    <citation type="journal article" date="2014" name="Int. J. Syst. Evol. Microbiol.">
        <title>Complete genome sequence of Corynebacterium casei LMG S-19264T (=DSM 44701T), isolated from a smear-ripened cheese.</title>
        <authorList>
            <consortium name="US DOE Joint Genome Institute (JGI-PGF)"/>
            <person name="Walter F."/>
            <person name="Albersmeier A."/>
            <person name="Kalinowski J."/>
            <person name="Ruckert C."/>
        </authorList>
    </citation>
    <scope>NUCLEOTIDE SEQUENCE</scope>
    <source>
        <strain evidence="6">CCM 8711</strain>
    </source>
</reference>
<comment type="subcellular location">
    <subcellularLocation>
        <location evidence="1">Cell envelope</location>
    </subcellularLocation>
</comment>
<dbReference type="InterPro" id="IPR013766">
    <property type="entry name" value="Thioredoxin_domain"/>
</dbReference>
<dbReference type="SUPFAM" id="SSF52833">
    <property type="entry name" value="Thioredoxin-like"/>
    <property type="match status" value="1"/>
</dbReference>
<evidence type="ECO:0000259" key="5">
    <source>
        <dbReference type="PROSITE" id="PS51352"/>
    </source>
</evidence>
<dbReference type="PROSITE" id="PS51352">
    <property type="entry name" value="THIOREDOXIN_2"/>
    <property type="match status" value="1"/>
</dbReference>
<dbReference type="Pfam" id="PF00578">
    <property type="entry name" value="AhpC-TSA"/>
    <property type="match status" value="1"/>
</dbReference>
<evidence type="ECO:0000313" key="7">
    <source>
        <dbReference type="Proteomes" id="UP000662074"/>
    </source>
</evidence>
<evidence type="ECO:0000313" key="6">
    <source>
        <dbReference type="EMBL" id="GGI51234.1"/>
    </source>
</evidence>
<dbReference type="InterPro" id="IPR050553">
    <property type="entry name" value="Thioredoxin_ResA/DsbE_sf"/>
</dbReference>
<dbReference type="PANTHER" id="PTHR42852:SF6">
    <property type="entry name" value="THIOL:DISULFIDE INTERCHANGE PROTEIN DSBE"/>
    <property type="match status" value="1"/>
</dbReference>
<protein>
    <recommendedName>
        <fullName evidence="5">Thioredoxin domain-containing protein</fullName>
    </recommendedName>
</protein>
<evidence type="ECO:0000256" key="2">
    <source>
        <dbReference type="ARBA" id="ARBA00022748"/>
    </source>
</evidence>
<name>A0A917J9T9_9SPHI</name>
<gene>
    <name evidence="6" type="ORF">GCM10011425_24460</name>
</gene>
<dbReference type="CDD" id="cd02966">
    <property type="entry name" value="TlpA_like_family"/>
    <property type="match status" value="1"/>
</dbReference>
<dbReference type="GO" id="GO:0030313">
    <property type="term" value="C:cell envelope"/>
    <property type="evidence" value="ECO:0007669"/>
    <property type="project" value="UniProtKB-SubCell"/>
</dbReference>
<dbReference type="PANTHER" id="PTHR42852">
    <property type="entry name" value="THIOL:DISULFIDE INTERCHANGE PROTEIN DSBE"/>
    <property type="match status" value="1"/>
</dbReference>
<organism evidence="6 7">
    <name type="scientific">Mucilaginibacter galii</name>
    <dbReference type="NCBI Taxonomy" id="2005073"/>
    <lineage>
        <taxon>Bacteria</taxon>
        <taxon>Pseudomonadati</taxon>
        <taxon>Bacteroidota</taxon>
        <taxon>Sphingobacteriia</taxon>
        <taxon>Sphingobacteriales</taxon>
        <taxon>Sphingobacteriaceae</taxon>
        <taxon>Mucilaginibacter</taxon>
    </lineage>
</organism>
<keyword evidence="2" id="KW-0201">Cytochrome c-type biogenesis</keyword>
<dbReference type="GO" id="GO:0017004">
    <property type="term" value="P:cytochrome complex assembly"/>
    <property type="evidence" value="ECO:0007669"/>
    <property type="project" value="UniProtKB-KW"/>
</dbReference>
<dbReference type="AlphaFoldDB" id="A0A917J9T9"/>
<sequence length="239" mass="26668">MTTVKYILLTIILWSAYAIICNAGVLTANEDTAQVNTIRSYIVKHPNDAKSLRMVKGLSFTYDYTTIEPLFKLLGNSLKQSPAGLKFGRQLEGMKNVIIGNTMPDFTSTDADGHLLSLSQFRGSYVLIDFWASWCVPCRQANPALVKLYNRFKSKNLVIVGVSLDRKKEAWLSAIKADGLAWYQVSDLQYWDNQVAKLYGIQAVPQSFLVDPAGKLIAKNLRGDALDVKLAEVLVKDEK</sequence>
<dbReference type="EMBL" id="BMDO01000006">
    <property type="protein sequence ID" value="GGI51234.1"/>
    <property type="molecule type" value="Genomic_DNA"/>
</dbReference>
<comment type="caution">
    <text evidence="6">The sequence shown here is derived from an EMBL/GenBank/DDBJ whole genome shotgun (WGS) entry which is preliminary data.</text>
</comment>
<keyword evidence="3" id="KW-1015">Disulfide bond</keyword>
<reference evidence="6" key="2">
    <citation type="submission" date="2020-09" db="EMBL/GenBank/DDBJ databases">
        <authorList>
            <person name="Sun Q."/>
            <person name="Sedlacek I."/>
        </authorList>
    </citation>
    <scope>NUCLEOTIDE SEQUENCE</scope>
    <source>
        <strain evidence="6">CCM 8711</strain>
    </source>
</reference>
<dbReference type="Gene3D" id="3.40.30.10">
    <property type="entry name" value="Glutaredoxin"/>
    <property type="match status" value="1"/>
</dbReference>
<evidence type="ECO:0000256" key="3">
    <source>
        <dbReference type="ARBA" id="ARBA00023157"/>
    </source>
</evidence>